<keyword evidence="7" id="KW-0391">Immunity</keyword>
<evidence type="ECO:0000256" key="2">
    <source>
        <dbReference type="ARBA" id="ARBA00022723"/>
    </source>
</evidence>
<dbReference type="Pfam" id="PF00622">
    <property type="entry name" value="SPRY"/>
    <property type="match status" value="1"/>
</dbReference>
<dbReference type="Pfam" id="PF17779">
    <property type="entry name" value="WHD_NOD2"/>
    <property type="match status" value="1"/>
</dbReference>
<dbReference type="SMART" id="SM00589">
    <property type="entry name" value="PRY"/>
    <property type="match status" value="1"/>
</dbReference>
<dbReference type="InterPro" id="IPR041075">
    <property type="entry name" value="NOD1/2_WH"/>
</dbReference>
<dbReference type="SMART" id="SM00184">
    <property type="entry name" value="RING"/>
    <property type="match status" value="1"/>
</dbReference>
<dbReference type="InterPro" id="IPR051051">
    <property type="entry name" value="E3_ubiq-ligase_TRIM/RNF"/>
</dbReference>
<keyword evidence="4 8" id="KW-0863">Zinc-finger</keyword>
<evidence type="ECO:0000256" key="3">
    <source>
        <dbReference type="ARBA" id="ARBA00022741"/>
    </source>
</evidence>
<dbReference type="Proteomes" id="UP000472260">
    <property type="component" value="Unassembled WGS sequence"/>
</dbReference>
<evidence type="ECO:0000256" key="4">
    <source>
        <dbReference type="ARBA" id="ARBA00022771"/>
    </source>
</evidence>
<dbReference type="CDD" id="cd16040">
    <property type="entry name" value="SPRY_PRY_SNTX"/>
    <property type="match status" value="1"/>
</dbReference>
<keyword evidence="12" id="KW-1185">Reference proteome</keyword>
<evidence type="ECO:0000259" key="9">
    <source>
        <dbReference type="PROSITE" id="PS50089"/>
    </source>
</evidence>
<keyword evidence="2" id="KW-0479">Metal-binding</keyword>
<dbReference type="PROSITE" id="PS50089">
    <property type="entry name" value="ZF_RING_2"/>
    <property type="match status" value="1"/>
</dbReference>
<dbReference type="SUPFAM" id="SSF57850">
    <property type="entry name" value="RING/U-box"/>
    <property type="match status" value="1"/>
</dbReference>
<keyword evidence="6" id="KW-0067">ATP-binding</keyword>
<accession>A0A671NZ14</accession>
<reference evidence="11" key="2">
    <citation type="submission" date="2025-09" db="UniProtKB">
        <authorList>
            <consortium name="Ensembl"/>
        </authorList>
    </citation>
    <scope>IDENTIFICATION</scope>
</reference>
<dbReference type="GO" id="GO:0008270">
    <property type="term" value="F:zinc ion binding"/>
    <property type="evidence" value="ECO:0007669"/>
    <property type="project" value="UniProtKB-KW"/>
</dbReference>
<dbReference type="Gene3D" id="3.30.40.10">
    <property type="entry name" value="Zinc/RING finger domain, C3HC4 (zinc finger)"/>
    <property type="match status" value="1"/>
</dbReference>
<dbReference type="FunFam" id="2.60.120.920:FF:000037">
    <property type="entry name" value="Si:dkey-191j3.2"/>
    <property type="match status" value="1"/>
</dbReference>
<reference evidence="11" key="1">
    <citation type="submission" date="2025-08" db="UniProtKB">
        <authorList>
            <consortium name="Ensembl"/>
        </authorList>
    </citation>
    <scope>IDENTIFICATION</scope>
</reference>
<evidence type="ECO:0000313" key="11">
    <source>
        <dbReference type="Ensembl" id="ENSSANP00000048824.1"/>
    </source>
</evidence>
<evidence type="ECO:0000256" key="7">
    <source>
        <dbReference type="ARBA" id="ARBA00022859"/>
    </source>
</evidence>
<dbReference type="InterPro" id="IPR006574">
    <property type="entry name" value="PRY"/>
</dbReference>
<keyword evidence="3" id="KW-0547">Nucleotide-binding</keyword>
<dbReference type="GO" id="GO:0005524">
    <property type="term" value="F:ATP binding"/>
    <property type="evidence" value="ECO:0007669"/>
    <property type="project" value="UniProtKB-KW"/>
</dbReference>
<dbReference type="Pfam" id="PF13765">
    <property type="entry name" value="PRY"/>
    <property type="match status" value="1"/>
</dbReference>
<dbReference type="PANTHER" id="PTHR25465">
    <property type="entry name" value="B-BOX DOMAIN CONTAINING"/>
    <property type="match status" value="1"/>
</dbReference>
<feature type="domain" description="RING-type" evidence="9">
    <location>
        <begin position="21"/>
        <end position="64"/>
    </location>
</feature>
<evidence type="ECO:0000313" key="12">
    <source>
        <dbReference type="Proteomes" id="UP000472260"/>
    </source>
</evidence>
<dbReference type="InterPro" id="IPR043136">
    <property type="entry name" value="B30.2/SPRY_sf"/>
</dbReference>
<dbReference type="GO" id="GO:0005737">
    <property type="term" value="C:cytoplasm"/>
    <property type="evidence" value="ECO:0007669"/>
    <property type="project" value="UniProtKB-ARBA"/>
</dbReference>
<keyword evidence="5" id="KW-0862">Zinc</keyword>
<dbReference type="InterPro" id="IPR017907">
    <property type="entry name" value="Znf_RING_CS"/>
</dbReference>
<organism evidence="11 12">
    <name type="scientific">Sinocyclocheilus anshuiensis</name>
    <dbReference type="NCBI Taxonomy" id="1608454"/>
    <lineage>
        <taxon>Eukaryota</taxon>
        <taxon>Metazoa</taxon>
        <taxon>Chordata</taxon>
        <taxon>Craniata</taxon>
        <taxon>Vertebrata</taxon>
        <taxon>Euteleostomi</taxon>
        <taxon>Actinopterygii</taxon>
        <taxon>Neopterygii</taxon>
        <taxon>Teleostei</taxon>
        <taxon>Ostariophysi</taxon>
        <taxon>Cypriniformes</taxon>
        <taxon>Cyprinidae</taxon>
        <taxon>Cyprininae</taxon>
        <taxon>Sinocyclocheilus</taxon>
    </lineage>
</organism>
<dbReference type="PRINTS" id="PR01407">
    <property type="entry name" value="BUTYPHLNCDUF"/>
</dbReference>
<dbReference type="InterPro" id="IPR001870">
    <property type="entry name" value="B30.2/SPRY"/>
</dbReference>
<keyword evidence="1" id="KW-0399">Innate immunity</keyword>
<evidence type="ECO:0000256" key="5">
    <source>
        <dbReference type="ARBA" id="ARBA00022833"/>
    </source>
</evidence>
<evidence type="ECO:0000256" key="6">
    <source>
        <dbReference type="ARBA" id="ARBA00022840"/>
    </source>
</evidence>
<evidence type="ECO:0000256" key="1">
    <source>
        <dbReference type="ARBA" id="ARBA00022588"/>
    </source>
</evidence>
<protein>
    <submittedName>
        <fullName evidence="11">Uncharacterized protein</fullName>
    </submittedName>
</protein>
<feature type="domain" description="B30.2/SPRY" evidence="10">
    <location>
        <begin position="265"/>
        <end position="456"/>
    </location>
</feature>
<dbReference type="PROSITE" id="PS50188">
    <property type="entry name" value="B302_SPRY"/>
    <property type="match status" value="1"/>
</dbReference>
<dbReference type="GO" id="GO:0045087">
    <property type="term" value="P:innate immune response"/>
    <property type="evidence" value="ECO:0007669"/>
    <property type="project" value="UniProtKB-KW"/>
</dbReference>
<evidence type="ECO:0000259" key="10">
    <source>
        <dbReference type="PROSITE" id="PS50188"/>
    </source>
</evidence>
<dbReference type="Pfam" id="PF15227">
    <property type="entry name" value="zf-C3HC4_4"/>
    <property type="match status" value="1"/>
</dbReference>
<evidence type="ECO:0000256" key="8">
    <source>
        <dbReference type="PROSITE-ProRule" id="PRU00175"/>
    </source>
</evidence>
<dbReference type="SUPFAM" id="SSF49899">
    <property type="entry name" value="Concanavalin A-like lectins/glucanases"/>
    <property type="match status" value="1"/>
</dbReference>
<dbReference type="PROSITE" id="PS00518">
    <property type="entry name" value="ZF_RING_1"/>
    <property type="match status" value="1"/>
</dbReference>
<dbReference type="InterPro" id="IPR013320">
    <property type="entry name" value="ConA-like_dom_sf"/>
</dbReference>
<dbReference type="Ensembl" id="ENSSANT00000051900.1">
    <property type="protein sequence ID" value="ENSSANP00000048824.1"/>
    <property type="gene ID" value="ENSSANG00000024523.1"/>
</dbReference>
<proteinExistence type="predicted"/>
<dbReference type="Gene3D" id="2.60.120.920">
    <property type="match status" value="1"/>
</dbReference>
<dbReference type="InterPro" id="IPR013083">
    <property type="entry name" value="Znf_RING/FYVE/PHD"/>
</dbReference>
<dbReference type="InterPro" id="IPR003877">
    <property type="entry name" value="SPRY_dom"/>
</dbReference>
<dbReference type="PANTHER" id="PTHR25465:SF5">
    <property type="entry name" value="E3 UBIQUITIN_ISG15 LIGASE TRIM25-RELATED"/>
    <property type="match status" value="1"/>
</dbReference>
<dbReference type="SMART" id="SM00449">
    <property type="entry name" value="SPRY"/>
    <property type="match status" value="1"/>
</dbReference>
<dbReference type="InterPro" id="IPR001841">
    <property type="entry name" value="Znf_RING"/>
</dbReference>
<dbReference type="InterPro" id="IPR003879">
    <property type="entry name" value="Butyrophylin_SPRY"/>
</dbReference>
<name>A0A671NZ14_9TELE</name>
<dbReference type="AlphaFoldDB" id="A0A671NZ14"/>
<sequence length="456" mass="52967">MSVLCPYSGGKDHLYHNQSRCGVCEQVLRDPVSISCGHSFCRQCINTYWDQSRPSENYDCPQCRKTSRTYPVLQTYNIIGRSRSDDSVQYYTQKAQQEKTRDLQKPVDDKLRRFKDQHKTSLKNKYERLFEGLNMRKQKYEERDPEKLLQSNREVIVKLAEVAFKQLMKGNVMFYEEDLIESGIDLTDASVYSGICTEIFKEESVIHQRKVYSFIHLSFQEFLAAFHVIHYHLCTTMKALHNAVYISYQSVEHYLFVCTFLSLFSLDDGGHFRIVPGLKKYTFDLTLDPNTAHTRLIVFEGNKKTTCVKEHQPHPDHPERFERFEQVLCVERLTGRCYWEVEWSGWSHVAVSYKGINKKEGSDSRFGLNENSWNLYCCETIYCAWHKNNNINIPPSSPLSNRVGVYVDVSAGALSFYSVSDTHTLTHLHTFNTTFTEPLYAGFGLYNDSSVSLCQI</sequence>